<dbReference type="InterPro" id="IPR016024">
    <property type="entry name" value="ARM-type_fold"/>
</dbReference>
<comment type="caution">
    <text evidence="3">The sequence shown here is derived from an EMBL/GenBank/DDBJ whole genome shotgun (WGS) entry which is preliminary data.</text>
</comment>
<protein>
    <submittedName>
        <fullName evidence="3">Uncharacterized protein</fullName>
    </submittedName>
</protein>
<name>A0AAN6X4N5_9PEZI</name>
<dbReference type="PANTHER" id="PTHR32226">
    <property type="entry name" value="TELO2-INTERACTING PROTEIN 2"/>
    <property type="match status" value="1"/>
</dbReference>
<dbReference type="GO" id="GO:0005634">
    <property type="term" value="C:nucleus"/>
    <property type="evidence" value="ECO:0007669"/>
    <property type="project" value="TreeGrafter"/>
</dbReference>
<gene>
    <name evidence="3" type="ORF">QBC35DRAFT_6758</name>
</gene>
<reference evidence="3" key="1">
    <citation type="journal article" date="2023" name="Mol. Phylogenet. Evol.">
        <title>Genome-scale phylogeny and comparative genomics of the fungal order Sordariales.</title>
        <authorList>
            <person name="Hensen N."/>
            <person name="Bonometti L."/>
            <person name="Westerberg I."/>
            <person name="Brannstrom I.O."/>
            <person name="Guillou S."/>
            <person name="Cros-Aarteil S."/>
            <person name="Calhoun S."/>
            <person name="Haridas S."/>
            <person name="Kuo A."/>
            <person name="Mondo S."/>
            <person name="Pangilinan J."/>
            <person name="Riley R."/>
            <person name="LaButti K."/>
            <person name="Andreopoulos B."/>
            <person name="Lipzen A."/>
            <person name="Chen C."/>
            <person name="Yan M."/>
            <person name="Daum C."/>
            <person name="Ng V."/>
            <person name="Clum A."/>
            <person name="Steindorff A."/>
            <person name="Ohm R.A."/>
            <person name="Martin F."/>
            <person name="Silar P."/>
            <person name="Natvig D.O."/>
            <person name="Lalanne C."/>
            <person name="Gautier V."/>
            <person name="Ament-Velasquez S.L."/>
            <person name="Kruys A."/>
            <person name="Hutchinson M.I."/>
            <person name="Powell A.J."/>
            <person name="Barry K."/>
            <person name="Miller A.N."/>
            <person name="Grigoriev I.V."/>
            <person name="Debuchy R."/>
            <person name="Gladieux P."/>
            <person name="Hiltunen Thoren M."/>
            <person name="Johannesson H."/>
        </authorList>
    </citation>
    <scope>NUCLEOTIDE SEQUENCE</scope>
    <source>
        <strain evidence="3">PSN309</strain>
    </source>
</reference>
<sequence>MSWFSKLVEAAPVLDEYESSSVQDACKELSQNIPESFTLDELTLGLEQVTHVNKSTKQIQKALLATLACLCLSHNLNSNDIPSSAKALARLVSKIISPIILPQDGSTSISAAFDDTLLSNRTQLLNHCRATSHLGLEILSTLPSTNRDLFTNEDDILLTLIAYADPSSSSFSSLQTSDALAQTLKSHFNHGSQKDEFITKTLLGSYLRPLFSASKPSSITASGRKKEYPDSDILDRAQGSMPDDTPATKPWKYTDLRAIPVFCWAVSEADENLITQHWPLYVPVLLTLTDDGTTPIRHRGLLLLADFLSKFPTKILQSTGLGQVFQDAILPTLSFLPSLTPEDESLQLLVPAYEALLILAKKQSTPAAKNALLDRIIREGIFMGYFHAKEHVRIVEVFCRQTVEILTLMGIHGVKHLKDIIPILSTIVIDPFAAAAPATLVAAIKALQAVLTNCWPRIPASNRQDEIINALVLCWLNLSEHEGIPDASREEIQKELITSAQALAAVVKTAGIDLASRVAPLLTKTASLQGLFPTSC</sequence>
<feature type="compositionally biased region" description="Basic and acidic residues" evidence="2">
    <location>
        <begin position="224"/>
        <end position="235"/>
    </location>
</feature>
<proteinExistence type="inferred from homology"/>
<feature type="region of interest" description="Disordered" evidence="2">
    <location>
        <begin position="215"/>
        <end position="247"/>
    </location>
</feature>
<evidence type="ECO:0000313" key="3">
    <source>
        <dbReference type="EMBL" id="KAK4193799.1"/>
    </source>
</evidence>
<keyword evidence="4" id="KW-1185">Reference proteome</keyword>
<dbReference type="InterPro" id="IPR018870">
    <property type="entry name" value="Tti2"/>
</dbReference>
<dbReference type="Proteomes" id="UP001302126">
    <property type="component" value="Unassembled WGS sequence"/>
</dbReference>
<accession>A0AAN6X4N5</accession>
<dbReference type="EMBL" id="MU864350">
    <property type="protein sequence ID" value="KAK4193799.1"/>
    <property type="molecule type" value="Genomic_DNA"/>
</dbReference>
<dbReference type="GO" id="GO:0110078">
    <property type="term" value="C:TTT Hsp90 cochaperone complex"/>
    <property type="evidence" value="ECO:0007669"/>
    <property type="project" value="InterPro"/>
</dbReference>
<dbReference type="Pfam" id="PF10521">
    <property type="entry name" value="Tti2"/>
    <property type="match status" value="1"/>
</dbReference>
<dbReference type="SUPFAM" id="SSF48371">
    <property type="entry name" value="ARM repeat"/>
    <property type="match status" value="1"/>
</dbReference>
<dbReference type="AlphaFoldDB" id="A0AAN6X4N5"/>
<comment type="similarity">
    <text evidence="1">Belongs to the TTI2 family.</text>
</comment>
<dbReference type="PANTHER" id="PTHR32226:SF2">
    <property type="entry name" value="TELO2-INTERACTING PROTEIN 2"/>
    <property type="match status" value="1"/>
</dbReference>
<reference evidence="3" key="2">
    <citation type="submission" date="2023-05" db="EMBL/GenBank/DDBJ databases">
        <authorList>
            <consortium name="Lawrence Berkeley National Laboratory"/>
            <person name="Steindorff A."/>
            <person name="Hensen N."/>
            <person name="Bonometti L."/>
            <person name="Westerberg I."/>
            <person name="Brannstrom I.O."/>
            <person name="Guillou S."/>
            <person name="Cros-Aarteil S."/>
            <person name="Calhoun S."/>
            <person name="Haridas S."/>
            <person name="Kuo A."/>
            <person name="Mondo S."/>
            <person name="Pangilinan J."/>
            <person name="Riley R."/>
            <person name="Labutti K."/>
            <person name="Andreopoulos B."/>
            <person name="Lipzen A."/>
            <person name="Chen C."/>
            <person name="Yanf M."/>
            <person name="Daum C."/>
            <person name="Ng V."/>
            <person name="Clum A."/>
            <person name="Ohm R."/>
            <person name="Martin F."/>
            <person name="Silar P."/>
            <person name="Natvig D."/>
            <person name="Lalanne C."/>
            <person name="Gautier V."/>
            <person name="Ament-Velasquez S.L."/>
            <person name="Kruys A."/>
            <person name="Hutchinson M.I."/>
            <person name="Powell A.J."/>
            <person name="Barry K."/>
            <person name="Miller A.N."/>
            <person name="Grigoriev I.V."/>
            <person name="Debuchy R."/>
            <person name="Gladieux P."/>
            <person name="Thoren M.H."/>
            <person name="Johannesson H."/>
        </authorList>
    </citation>
    <scope>NUCLEOTIDE SEQUENCE</scope>
    <source>
        <strain evidence="3">PSN309</strain>
    </source>
</reference>
<evidence type="ECO:0000256" key="1">
    <source>
        <dbReference type="ARBA" id="ARBA00034736"/>
    </source>
</evidence>
<evidence type="ECO:0000256" key="2">
    <source>
        <dbReference type="SAM" id="MobiDB-lite"/>
    </source>
</evidence>
<evidence type="ECO:0000313" key="4">
    <source>
        <dbReference type="Proteomes" id="UP001302126"/>
    </source>
</evidence>
<dbReference type="GO" id="GO:0005829">
    <property type="term" value="C:cytosol"/>
    <property type="evidence" value="ECO:0007669"/>
    <property type="project" value="TreeGrafter"/>
</dbReference>
<organism evidence="3 4">
    <name type="scientific">Podospora australis</name>
    <dbReference type="NCBI Taxonomy" id="1536484"/>
    <lineage>
        <taxon>Eukaryota</taxon>
        <taxon>Fungi</taxon>
        <taxon>Dikarya</taxon>
        <taxon>Ascomycota</taxon>
        <taxon>Pezizomycotina</taxon>
        <taxon>Sordariomycetes</taxon>
        <taxon>Sordariomycetidae</taxon>
        <taxon>Sordariales</taxon>
        <taxon>Podosporaceae</taxon>
        <taxon>Podospora</taxon>
    </lineage>
</organism>